<accession>A0A1T1GPY3</accession>
<keyword evidence="2" id="KW-1185">Reference proteome</keyword>
<dbReference type="Proteomes" id="UP000191160">
    <property type="component" value="Unassembled WGS sequence"/>
</dbReference>
<reference evidence="1 2" key="1">
    <citation type="submission" date="2017-02" db="EMBL/GenBank/DDBJ databases">
        <title>Acinetobacter sp. ANC 4945, whole genome shotgun sequencing project.</title>
        <authorList>
            <person name="Radolfova-Krizova L."/>
            <person name="Al Atrouni A."/>
            <person name="Nemec A."/>
        </authorList>
    </citation>
    <scope>NUCLEOTIDE SEQUENCE [LARGE SCALE GENOMIC DNA]</scope>
    <source>
        <strain evidence="1 2">ANC 4945</strain>
    </source>
</reference>
<evidence type="ECO:0000313" key="2">
    <source>
        <dbReference type="Proteomes" id="UP000191160"/>
    </source>
</evidence>
<sequence length="165" mass="18928">MILQSSQMDAFFLSRYDVQLPSILELMILEGFYEDSDAIVFNFYKDRLEQVNYEAIADVYGDLTGFEASSNKIHIEDYVDNQQYEMNEIINIGFALVQLVQNLWNQLRDDECTIILSSDLESEFGSNATLSFHKKRMNEILMDSLDDCSQAVFICGNNDLISANT</sequence>
<protein>
    <submittedName>
        <fullName evidence="1">Uncharacterized protein</fullName>
    </submittedName>
</protein>
<organism evidence="1 2">
    <name type="scientific">Acinetobacter amyesii</name>
    <dbReference type="NCBI Taxonomy" id="2942470"/>
    <lineage>
        <taxon>Bacteria</taxon>
        <taxon>Pseudomonadati</taxon>
        <taxon>Pseudomonadota</taxon>
        <taxon>Gammaproteobacteria</taxon>
        <taxon>Moraxellales</taxon>
        <taxon>Moraxellaceae</taxon>
        <taxon>Acinetobacter</taxon>
    </lineage>
</organism>
<proteinExistence type="predicted"/>
<dbReference type="EMBL" id="MVKX01000013">
    <property type="protein sequence ID" value="OOV79672.1"/>
    <property type="molecule type" value="Genomic_DNA"/>
</dbReference>
<comment type="caution">
    <text evidence="1">The sequence shown here is derived from an EMBL/GenBank/DDBJ whole genome shotgun (WGS) entry which is preliminary data.</text>
</comment>
<evidence type="ECO:0000313" key="1">
    <source>
        <dbReference type="EMBL" id="OOV79672.1"/>
    </source>
</evidence>
<gene>
    <name evidence="1" type="ORF">B1202_16100</name>
</gene>
<name>A0A1T1GPY3_9GAMM</name>
<dbReference type="AlphaFoldDB" id="A0A1T1GPY3"/>